<evidence type="ECO:0000313" key="2">
    <source>
        <dbReference type="Proteomes" id="UP001321580"/>
    </source>
</evidence>
<evidence type="ECO:0000313" key="1">
    <source>
        <dbReference type="EMBL" id="MDI9239871.1"/>
    </source>
</evidence>
<dbReference type="RefSeq" id="WP_283213235.1">
    <property type="nucleotide sequence ID" value="NZ_JASGBI010000001.1"/>
</dbReference>
<comment type="caution">
    <text evidence="1">The sequence shown here is derived from an EMBL/GenBank/DDBJ whole genome shotgun (WGS) entry which is preliminary data.</text>
</comment>
<dbReference type="Proteomes" id="UP001321580">
    <property type="component" value="Unassembled WGS sequence"/>
</dbReference>
<reference evidence="1 2" key="1">
    <citation type="submission" date="2023-05" db="EMBL/GenBank/DDBJ databases">
        <title>Lysobacter sp. strain LF1 Genome sequencing and assembly.</title>
        <authorList>
            <person name="Jung Y."/>
        </authorList>
    </citation>
    <scope>NUCLEOTIDE SEQUENCE [LARGE SCALE GENOMIC DNA]</scope>
    <source>
        <strain evidence="1 2">LF1</strain>
    </source>
</reference>
<organism evidence="1 2">
    <name type="scientific">Lysobacter stagni</name>
    <dbReference type="NCBI Taxonomy" id="3045172"/>
    <lineage>
        <taxon>Bacteria</taxon>
        <taxon>Pseudomonadati</taxon>
        <taxon>Pseudomonadota</taxon>
        <taxon>Gammaproteobacteria</taxon>
        <taxon>Lysobacterales</taxon>
        <taxon>Lysobacteraceae</taxon>
        <taxon>Lysobacter</taxon>
    </lineage>
</organism>
<gene>
    <name evidence="1" type="ORF">QLQ15_13245</name>
</gene>
<accession>A0ABT6XI85</accession>
<protein>
    <submittedName>
        <fullName evidence="1">Uncharacterized protein</fullName>
    </submittedName>
</protein>
<keyword evidence="2" id="KW-1185">Reference proteome</keyword>
<name>A0ABT6XI85_9GAMM</name>
<dbReference type="EMBL" id="JASGBI010000001">
    <property type="protein sequence ID" value="MDI9239871.1"/>
    <property type="molecule type" value="Genomic_DNA"/>
</dbReference>
<sequence>MIEVEIWIDVVERADGVLETVCVLFAAHTLTVRPVCGESLSYFPGKGASLEFELWTSLGPMRENSVRVAVDEVTHYAVKTEGGIVYKTSIRCEAIEVPSLGDARAVCAFMTEQAGFEFDPYAINRLSRADL</sequence>
<proteinExistence type="predicted"/>